<evidence type="ECO:0000256" key="2">
    <source>
        <dbReference type="SAM" id="SignalP"/>
    </source>
</evidence>
<protein>
    <submittedName>
        <fullName evidence="3">Uncharacterized protein</fullName>
    </submittedName>
</protein>
<dbReference type="OrthoDB" id="5858015at2759"/>
<dbReference type="Proteomes" id="UP000008281">
    <property type="component" value="Unassembled WGS sequence"/>
</dbReference>
<feature type="signal peptide" evidence="2">
    <location>
        <begin position="1"/>
        <end position="21"/>
    </location>
</feature>
<dbReference type="EMBL" id="DS268522">
    <property type="protein sequence ID" value="EFO85304.1"/>
    <property type="molecule type" value="Genomic_DNA"/>
</dbReference>
<gene>
    <name evidence="3" type="ORF">CRE_24706</name>
</gene>
<accession>E3N3W9</accession>
<organism evidence="4">
    <name type="scientific">Caenorhabditis remanei</name>
    <name type="common">Caenorhabditis vulgaris</name>
    <dbReference type="NCBI Taxonomy" id="31234"/>
    <lineage>
        <taxon>Eukaryota</taxon>
        <taxon>Metazoa</taxon>
        <taxon>Ecdysozoa</taxon>
        <taxon>Nematoda</taxon>
        <taxon>Chromadorea</taxon>
        <taxon>Rhabditida</taxon>
        <taxon>Rhabditina</taxon>
        <taxon>Rhabditomorpha</taxon>
        <taxon>Rhabditoidea</taxon>
        <taxon>Rhabditidae</taxon>
        <taxon>Peloderinae</taxon>
        <taxon>Caenorhabditis</taxon>
    </lineage>
</organism>
<dbReference type="eggNOG" id="ENOG502TI7D">
    <property type="taxonomic scope" value="Eukaryota"/>
</dbReference>
<evidence type="ECO:0000313" key="3">
    <source>
        <dbReference type="EMBL" id="EFO85304.1"/>
    </source>
</evidence>
<dbReference type="FunCoup" id="E3N3W9">
    <property type="interactions" value="1082"/>
</dbReference>
<dbReference type="InParanoid" id="E3N3W9"/>
<dbReference type="HOGENOM" id="CLU_2322472_0_0_1"/>
<sequence length="100" mass="10451">MATLHILVLVLLSYGFSILLASEACAVPTADLSPAKLADVPIGGANVVLPKKNPTATETTPPVGNDIEQSGGKSEENSNSRYQPITIFSAILTLILCKMV</sequence>
<keyword evidence="2" id="KW-0732">Signal</keyword>
<keyword evidence="4" id="KW-1185">Reference proteome</keyword>
<evidence type="ECO:0000256" key="1">
    <source>
        <dbReference type="SAM" id="MobiDB-lite"/>
    </source>
</evidence>
<feature type="compositionally biased region" description="Polar residues" evidence="1">
    <location>
        <begin position="54"/>
        <end position="72"/>
    </location>
</feature>
<feature type="region of interest" description="Disordered" evidence="1">
    <location>
        <begin position="51"/>
        <end position="79"/>
    </location>
</feature>
<proteinExistence type="predicted"/>
<evidence type="ECO:0000313" key="4">
    <source>
        <dbReference type="Proteomes" id="UP000008281"/>
    </source>
</evidence>
<feature type="chain" id="PRO_5003177907" evidence="2">
    <location>
        <begin position="22"/>
        <end position="100"/>
    </location>
</feature>
<dbReference type="OMA" id="VGNDIEQ"/>
<dbReference type="AlphaFoldDB" id="E3N3W9"/>
<name>E3N3W9_CAERE</name>
<reference evidence="3" key="1">
    <citation type="submission" date="2007-07" db="EMBL/GenBank/DDBJ databases">
        <title>PCAP assembly of the Caenorhabditis remanei genome.</title>
        <authorList>
            <consortium name="The Caenorhabditis remanei Sequencing Consortium"/>
            <person name="Wilson R.K."/>
        </authorList>
    </citation>
    <scope>NUCLEOTIDE SEQUENCE [LARGE SCALE GENOMIC DNA]</scope>
    <source>
        <strain evidence="3">PB4641</strain>
    </source>
</reference>